<gene>
    <name evidence="4" type="ORF">TH25_09580</name>
</gene>
<evidence type="ECO:0000259" key="3">
    <source>
        <dbReference type="Pfam" id="PF21001"/>
    </source>
</evidence>
<dbReference type="RefSeq" id="WP_114088104.1">
    <property type="nucleotide sequence ID" value="NZ_JPWH01000006.1"/>
</dbReference>
<proteinExistence type="predicted"/>
<comment type="caution">
    <text evidence="4">The sequence shown here is derived from an EMBL/GenBank/DDBJ whole genome shotgun (WGS) entry which is preliminary data.</text>
</comment>
<dbReference type="Proteomes" id="UP000252517">
    <property type="component" value="Unassembled WGS sequence"/>
</dbReference>
<keyword evidence="1" id="KW-0812">Transmembrane</keyword>
<name>A0A367XCB6_9PROT</name>
<dbReference type="InterPro" id="IPR010840">
    <property type="entry name" value="YqiJ_OB"/>
</dbReference>
<feature type="transmembrane region" description="Helical" evidence="1">
    <location>
        <begin position="76"/>
        <end position="96"/>
    </location>
</feature>
<sequence length="220" mass="23581">MFLSYLNETSNFPFSVSLVIVAILALIEGIGLIIGAGIFGFLDGLLPDIDLDIDVPDMTAPSIGGQFLTWLQIGRIPAIFSLIVFLVAFGLIGLFLQGMVAAVLGAPLPALLACIPALVLSMPVLSVGNRALAAIIPRDETSAVSHDSLIGKPAVITGGEARKDYPAQGKLKDQYRQTHYILIEPDNDQDIFAQGQKVLLVRRHKSIYFAIPIESDGLID</sequence>
<protein>
    <recommendedName>
        <fullName evidence="6">Inner membrane protein</fullName>
    </recommendedName>
</protein>
<feature type="transmembrane region" description="Helical" evidence="1">
    <location>
        <begin position="12"/>
        <end position="42"/>
    </location>
</feature>
<evidence type="ECO:0000259" key="2">
    <source>
        <dbReference type="Pfam" id="PF07290"/>
    </source>
</evidence>
<feature type="domain" description="Inner membrane protein YqiJ N-terminal" evidence="3">
    <location>
        <begin position="11"/>
        <end position="125"/>
    </location>
</feature>
<dbReference type="Pfam" id="PF07290">
    <property type="entry name" value="YqiJ_OB"/>
    <property type="match status" value="1"/>
</dbReference>
<evidence type="ECO:0000313" key="4">
    <source>
        <dbReference type="EMBL" id="RCK51217.1"/>
    </source>
</evidence>
<dbReference type="InterPro" id="IPR048376">
    <property type="entry name" value="YqiJ_N"/>
</dbReference>
<dbReference type="OrthoDB" id="5421421at2"/>
<organism evidence="4 5">
    <name type="scientific">Thalassospira profundimaris</name>
    <dbReference type="NCBI Taxonomy" id="502049"/>
    <lineage>
        <taxon>Bacteria</taxon>
        <taxon>Pseudomonadati</taxon>
        <taxon>Pseudomonadota</taxon>
        <taxon>Alphaproteobacteria</taxon>
        <taxon>Rhodospirillales</taxon>
        <taxon>Thalassospiraceae</taxon>
        <taxon>Thalassospira</taxon>
    </lineage>
</organism>
<evidence type="ECO:0000313" key="5">
    <source>
        <dbReference type="Proteomes" id="UP000252517"/>
    </source>
</evidence>
<evidence type="ECO:0000256" key="1">
    <source>
        <dbReference type="SAM" id="Phobius"/>
    </source>
</evidence>
<reference evidence="4 5" key="1">
    <citation type="submission" date="2014-07" db="EMBL/GenBank/DDBJ databases">
        <title>Draft genome sequence of Thalassospira profundimaris S25-3-2.</title>
        <authorList>
            <person name="Lai Q."/>
            <person name="Shao Z."/>
        </authorList>
    </citation>
    <scope>NUCLEOTIDE SEQUENCE [LARGE SCALE GENOMIC DNA]</scope>
    <source>
        <strain evidence="4 5">S25-3-2</strain>
    </source>
</reference>
<evidence type="ECO:0008006" key="6">
    <source>
        <dbReference type="Google" id="ProtNLM"/>
    </source>
</evidence>
<keyword evidence="1" id="KW-0472">Membrane</keyword>
<keyword evidence="1" id="KW-1133">Transmembrane helix</keyword>
<feature type="transmembrane region" description="Helical" evidence="1">
    <location>
        <begin position="108"/>
        <end position="128"/>
    </location>
</feature>
<dbReference type="EMBL" id="JPWH01000006">
    <property type="protein sequence ID" value="RCK51217.1"/>
    <property type="molecule type" value="Genomic_DNA"/>
</dbReference>
<feature type="domain" description="Inner membrane protein YqiJ OB-fold" evidence="2">
    <location>
        <begin position="148"/>
        <end position="211"/>
    </location>
</feature>
<accession>A0A367XCB6</accession>
<dbReference type="AlphaFoldDB" id="A0A367XCB6"/>
<dbReference type="Pfam" id="PF21001">
    <property type="entry name" value="YqiJ_N"/>
    <property type="match status" value="1"/>
</dbReference>